<feature type="compositionally biased region" description="Polar residues" evidence="2">
    <location>
        <begin position="334"/>
        <end position="343"/>
    </location>
</feature>
<evidence type="ECO:0000256" key="1">
    <source>
        <dbReference type="SAM" id="Coils"/>
    </source>
</evidence>
<dbReference type="SUPFAM" id="SSF68906">
    <property type="entry name" value="SAP domain"/>
    <property type="match status" value="1"/>
</dbReference>
<feature type="domain" description="SAP" evidence="3">
    <location>
        <begin position="380"/>
        <end position="414"/>
    </location>
</feature>
<protein>
    <recommendedName>
        <fullName evidence="3">SAP domain-containing protein</fullName>
    </recommendedName>
</protein>
<feature type="region of interest" description="Disordered" evidence="2">
    <location>
        <begin position="15"/>
        <end position="146"/>
    </location>
</feature>
<evidence type="ECO:0000313" key="5">
    <source>
        <dbReference type="Proteomes" id="UP000172127"/>
    </source>
</evidence>
<feature type="compositionally biased region" description="Basic residues" evidence="2">
    <location>
        <begin position="38"/>
        <end position="47"/>
    </location>
</feature>
<dbReference type="Proteomes" id="UP000172127">
    <property type="component" value="Segment"/>
</dbReference>
<feature type="compositionally biased region" description="Basic residues" evidence="2">
    <location>
        <begin position="292"/>
        <end position="311"/>
    </location>
</feature>
<dbReference type="InterPro" id="IPR003034">
    <property type="entry name" value="SAP_dom"/>
</dbReference>
<dbReference type="RefSeq" id="YP_164120.1">
    <property type="nucleotide sequence ID" value="NC_006549.1"/>
</dbReference>
<feature type="coiled-coil region" evidence="1">
    <location>
        <begin position="161"/>
        <end position="188"/>
    </location>
</feature>
<keyword evidence="1" id="KW-0175">Coiled coil</keyword>
<dbReference type="KEGG" id="vg:3197095"/>
<evidence type="ECO:0000256" key="2">
    <source>
        <dbReference type="SAM" id="MobiDB-lite"/>
    </source>
</evidence>
<dbReference type="Pfam" id="PF02037">
    <property type="entry name" value="SAP"/>
    <property type="match status" value="1"/>
</dbReference>
<feature type="compositionally biased region" description="Polar residues" evidence="2">
    <location>
        <begin position="314"/>
        <end position="324"/>
    </location>
</feature>
<evidence type="ECO:0000313" key="4">
    <source>
        <dbReference type="EMBL" id="AAS18040.1"/>
    </source>
</evidence>
<dbReference type="GeneID" id="3197095"/>
<dbReference type="OrthoDB" id="5298at10239"/>
<name>Q5YFP0_9VIRU</name>
<gene>
    <name evidence="4" type="ORF">ORF025L</name>
</gene>
<evidence type="ECO:0000259" key="3">
    <source>
        <dbReference type="PROSITE" id="PS50800"/>
    </source>
</evidence>
<reference evidence="4 5" key="1">
    <citation type="journal article" date="2004" name="J. Virol.">
        <title>Functional genomics analysis of Singapore grouper iridovirus: complete sequence determination and proteomic analysis.</title>
        <authorList>
            <person name="Song W.J."/>
            <person name="Qin Q.W."/>
            <person name="Qiu J."/>
            <person name="Huang C.H."/>
            <person name="Wang F."/>
            <person name="Hew C.L."/>
        </authorList>
    </citation>
    <scope>NUCLEOTIDE SEQUENCE [LARGE SCALE GENOMIC DNA]</scope>
</reference>
<sequence>MMPASLIADQLANCLNQPSFDDNNNNSLDESDEQRSHASFRHQPPRRFTHEISSGSSDSDEQPSFEAQKFPACARLADTESDSDEPQTPKKSKVRHDITKMDYTPQNADSLEKPVKSRKPTVKRTSKEPGAKRSRNTKKRPTVDSIADSLQSMSLNSAEVNEMTETALEDALQNALEAQNALRNAHLALRDAKHALYGVERDTGFSEPIEVEEPSNDVVTAKDSLALTEARKIAPITENAIEPEQFIEKNFVETQPLLENVAVRQEPKSPVETKTPLKTASPEPLATPPKPTGKRAKKEPSKPKKMVKKSTQKNEPTVHSNSASKPRAAADMENSVQNPTVQKNQKKQIKSAEFCDITSSSSETSPAKPSTRTALNPEELLKLTIQTLKAMCKTRNLKISGNKASLVQRLVEADALAHIIPMTSTVLQKVKKTKRPAVFTKLQTVVDPQPCQNHPHMLVDDETKLVFGEGDPSTAIGFMKHDEIFGLDSEHMTLCKNIGIRYNWPEDLLT</sequence>
<accession>Q5YFP0</accession>
<feature type="compositionally biased region" description="Low complexity" evidence="2">
    <location>
        <begin position="358"/>
        <end position="371"/>
    </location>
</feature>
<dbReference type="SMART" id="SM00513">
    <property type="entry name" value="SAP"/>
    <property type="match status" value="1"/>
</dbReference>
<proteinExistence type="predicted"/>
<organism evidence="4 5">
    <name type="scientific">Singapore grouper iridovirus</name>
    <dbReference type="NCBI Taxonomy" id="262968"/>
    <lineage>
        <taxon>Viruses</taxon>
        <taxon>Varidnaviria</taxon>
        <taxon>Bamfordvirae</taxon>
        <taxon>Nucleocytoviricota</taxon>
        <taxon>Megaviricetes</taxon>
        <taxon>Pimascovirales</taxon>
        <taxon>Pimascovirales incertae sedis</taxon>
        <taxon>Iridoviridae</taxon>
        <taxon>Alphairidovirinae</taxon>
        <taxon>Ranavirus</taxon>
        <taxon>Ranavirus epinephelus1</taxon>
    </lineage>
</organism>
<feature type="region of interest" description="Disordered" evidence="2">
    <location>
        <begin position="263"/>
        <end position="372"/>
    </location>
</feature>
<dbReference type="Gene3D" id="1.10.720.30">
    <property type="entry name" value="SAP domain"/>
    <property type="match status" value="1"/>
</dbReference>
<keyword evidence="5" id="KW-1185">Reference proteome</keyword>
<dbReference type="PROSITE" id="PS50800">
    <property type="entry name" value="SAP"/>
    <property type="match status" value="1"/>
</dbReference>
<dbReference type="EMBL" id="AY521625">
    <property type="protein sequence ID" value="AAS18040.1"/>
    <property type="molecule type" value="Genomic_DNA"/>
</dbReference>
<dbReference type="InterPro" id="IPR036361">
    <property type="entry name" value="SAP_dom_sf"/>
</dbReference>